<keyword evidence="2" id="KW-1185">Reference proteome</keyword>
<sequence>MLTVLIRYQIRCVEGVTDKQTMTSEESLLTILLIIAMVTASAHNDIKKNSHHRGPDFLQALRECSQRCQTGVFICQELTTITKTYYSEEKFCNFISYSQSNLSIHDCLLRSLYCSSEEFENLSIAACSDVISTLTPSSFTKSSTTHHRGPDFLQALRECSQRCQTGVFICQELTTITKTYYSEEKFCNFISYSQSNLSIHDCLLRSLYCSSEEFENLSIAACSDVISTLTPSSFTTSSTTHHRGPDFLQALRECSQRCQTGVFICQELTTITKTYYSEEKFCNFISYSQSNLSIHDCLLRSLYCSSEEFENLSIAACSDVISTLTPSSFTTSSTTHHRGPDFLQALRECSQRCQTGVFICQELTTITKTYYSEEKFCNFISYSQSNLSIHDCLLRSLYCSSEEFENLSIAACSDVISTLTPSSFTTSSTTHHRGPDFLQALRECSQRCQTGVFICQELTTITKTYYSEEKFCNFISYSQSNLSIHDCLLRSLYCSSEEFENLSIAACSDVISTLTPSSFTTSSTTHHRGPDFLQALRECSQRCQTGVFICQELTTITKTYYSEEKFCNFISYSQSNLSIHDCLLRSLYCSSEEFENLSIAACSDVISTLTPSSFTTSSTTHHRGPDFLQALRECSQRCQTGVFICQELTTITKTYYSEEKFCNFISYSQSNLSIHDCLLRSLYCSSEEFENLSIAACSDVISTLTPSSFTTSSTTHHRGPDFLQALRECSQRCQTGVFICQELTTITKTYYSEEKFCNFISYSQSNLSIHDCLLRSLYCSSEEFENLSIAACSDVISTLTPSSFTTSSTTHHRGPDFLQALRECSQRCQTGVFICQELTTITKTYYSEEKFCNFISYSQSNLSIHDCLLRSLYCSSEEFENLSIAACSDVISTLTPSSFTTSSTTHHRGPDFLQALRECSQRCQTGVFICQELTTITKTYYSEEKFCNFISYSQSNLSIHDCLLRSLYCSSEEFENLSIAACSDVISTLTPSSFTTSSTTHHRGPDFLQALRECSQRCQTGVFICQELTTITKTYYSEEKFCNFISYSQSNLSIHDCLLRSLYCSSEEFENLSIAACSDVISTLTPSSFTTSSTTHHRGPDFLQALRECSQRCQTGVFICQELTTITKTYYSEEKFCNFISYSQSNLSIHDCLLRSLYCSSEEFENLSIAACSDVISTLLPILDLKSSDTSMSRLQRFVINTGSKDKAQDEATLVLL</sequence>
<evidence type="ECO:0000313" key="2">
    <source>
        <dbReference type="Proteomes" id="UP001233172"/>
    </source>
</evidence>
<organism evidence="1 2">
    <name type="scientific">Biomphalaria pfeifferi</name>
    <name type="common">Bloodfluke planorb</name>
    <name type="synonym">Freshwater snail</name>
    <dbReference type="NCBI Taxonomy" id="112525"/>
    <lineage>
        <taxon>Eukaryota</taxon>
        <taxon>Metazoa</taxon>
        <taxon>Spiralia</taxon>
        <taxon>Lophotrochozoa</taxon>
        <taxon>Mollusca</taxon>
        <taxon>Gastropoda</taxon>
        <taxon>Heterobranchia</taxon>
        <taxon>Euthyneura</taxon>
        <taxon>Panpulmonata</taxon>
        <taxon>Hygrophila</taxon>
        <taxon>Lymnaeoidea</taxon>
        <taxon>Planorbidae</taxon>
        <taxon>Biomphalaria</taxon>
    </lineage>
</organism>
<protein>
    <submittedName>
        <fullName evidence="1">Uncharacterized protein</fullName>
    </submittedName>
</protein>
<gene>
    <name evidence="1" type="ORF">Bpfe_008824</name>
</gene>
<accession>A0AAD8FG41</accession>
<dbReference type="AlphaFoldDB" id="A0AAD8FG41"/>
<name>A0AAD8FG41_BIOPF</name>
<dbReference type="Proteomes" id="UP001233172">
    <property type="component" value="Unassembled WGS sequence"/>
</dbReference>
<comment type="caution">
    <text evidence="1">The sequence shown here is derived from an EMBL/GenBank/DDBJ whole genome shotgun (WGS) entry which is preliminary data.</text>
</comment>
<reference evidence="1" key="1">
    <citation type="journal article" date="2023" name="PLoS Negl. Trop. Dis.">
        <title>A genome sequence for Biomphalaria pfeifferi, the major vector snail for the human-infecting parasite Schistosoma mansoni.</title>
        <authorList>
            <person name="Bu L."/>
            <person name="Lu L."/>
            <person name="Laidemitt M.R."/>
            <person name="Zhang S.M."/>
            <person name="Mutuku M."/>
            <person name="Mkoji G."/>
            <person name="Steinauer M."/>
            <person name="Loker E.S."/>
        </authorList>
    </citation>
    <scope>NUCLEOTIDE SEQUENCE</scope>
    <source>
        <strain evidence="1">KasaAsao</strain>
    </source>
</reference>
<proteinExistence type="predicted"/>
<reference evidence="1" key="2">
    <citation type="submission" date="2023-04" db="EMBL/GenBank/DDBJ databases">
        <authorList>
            <person name="Bu L."/>
            <person name="Lu L."/>
            <person name="Laidemitt M.R."/>
            <person name="Zhang S.M."/>
            <person name="Mutuku M."/>
            <person name="Mkoji G."/>
            <person name="Steinauer M."/>
            <person name="Loker E.S."/>
        </authorList>
    </citation>
    <scope>NUCLEOTIDE SEQUENCE</scope>
    <source>
        <strain evidence="1">KasaAsao</strain>
        <tissue evidence="1">Whole Snail</tissue>
    </source>
</reference>
<evidence type="ECO:0000313" key="1">
    <source>
        <dbReference type="EMBL" id="KAK0061909.1"/>
    </source>
</evidence>
<dbReference type="EMBL" id="JASAOG010000028">
    <property type="protein sequence ID" value="KAK0061909.1"/>
    <property type="molecule type" value="Genomic_DNA"/>
</dbReference>